<dbReference type="NCBIfam" id="NF046112">
    <property type="entry name" value="MSMEG_6209_Nter"/>
    <property type="match status" value="1"/>
</dbReference>
<keyword evidence="2" id="KW-1185">Reference proteome</keyword>
<reference evidence="1 2" key="1">
    <citation type="submission" date="2019-09" db="EMBL/GenBank/DDBJ databases">
        <authorList>
            <person name="Leyn A S."/>
        </authorList>
    </citation>
    <scope>NUCLEOTIDE SEQUENCE [LARGE SCALE GENOMIC DNA]</scope>
    <source>
        <strain evidence="1">AA231_1</strain>
    </source>
</reference>
<dbReference type="Proteomes" id="UP000399805">
    <property type="component" value="Unassembled WGS sequence"/>
</dbReference>
<evidence type="ECO:0000313" key="2">
    <source>
        <dbReference type="Proteomes" id="UP000399805"/>
    </source>
</evidence>
<gene>
    <name evidence="1" type="ORF">AA23TX_06389</name>
</gene>
<organism evidence="1 2">
    <name type="scientific">Amycolatopsis camponoti</name>
    <dbReference type="NCBI Taxonomy" id="2606593"/>
    <lineage>
        <taxon>Bacteria</taxon>
        <taxon>Bacillati</taxon>
        <taxon>Actinomycetota</taxon>
        <taxon>Actinomycetes</taxon>
        <taxon>Pseudonocardiales</taxon>
        <taxon>Pseudonocardiaceae</taxon>
        <taxon>Amycolatopsis</taxon>
    </lineage>
</organism>
<dbReference type="EMBL" id="CABVGP010000002">
    <property type="protein sequence ID" value="VVJ21368.1"/>
    <property type="molecule type" value="Genomic_DNA"/>
</dbReference>
<dbReference type="Gene3D" id="1.10.8.1060">
    <property type="entry name" value="Corynebacterium glutamicum thioredoxin-dependent arsenate reductase, N-terminal domain"/>
    <property type="match status" value="1"/>
</dbReference>
<proteinExistence type="predicted"/>
<dbReference type="AlphaFoldDB" id="A0A6I8LY98"/>
<dbReference type="RefSeq" id="WP_155546332.1">
    <property type="nucleotide sequence ID" value="NZ_CABVGP010000002.1"/>
</dbReference>
<protein>
    <submittedName>
        <fullName evidence="1">Uncharacterized protein</fullName>
    </submittedName>
</protein>
<accession>A0A6I8LY98</accession>
<sequence length="78" mass="8947">MTTQTLDTIASEQLDLQLHVVEDRLRQDYADLDPTSAHSLVERERTRFAAARIHAFVPILVERAVRETLADPAGRHRR</sequence>
<name>A0A6I8LY98_9PSEU</name>
<evidence type="ECO:0000313" key="1">
    <source>
        <dbReference type="EMBL" id="VVJ21368.1"/>
    </source>
</evidence>